<keyword evidence="8" id="KW-1185">Reference proteome</keyword>
<keyword evidence="4" id="KW-0539">Nucleus</keyword>
<feature type="region of interest" description="Disordered" evidence="6">
    <location>
        <begin position="1204"/>
        <end position="1250"/>
    </location>
</feature>
<dbReference type="EMBL" id="CP058607">
    <property type="protein sequence ID" value="QLG72695.1"/>
    <property type="molecule type" value="Genomic_DNA"/>
</dbReference>
<dbReference type="KEGG" id="zmk:HG535_0D04030"/>
<evidence type="ECO:0000256" key="4">
    <source>
        <dbReference type="ARBA" id="ARBA00023242"/>
    </source>
</evidence>
<dbReference type="PANTHER" id="PTHR12663">
    <property type="entry name" value="ANDROGEN INDUCED INHIBITOR OF PROLIFERATION AS3 / PDS5-RELATED"/>
    <property type="match status" value="1"/>
</dbReference>
<dbReference type="InterPro" id="IPR016024">
    <property type="entry name" value="ARM-type_fold"/>
</dbReference>
<feature type="compositionally biased region" description="Basic and acidic residues" evidence="6">
    <location>
        <begin position="1283"/>
        <end position="1293"/>
    </location>
</feature>
<keyword evidence="2" id="KW-0132">Cell division</keyword>
<sequence>MAKTTFRFNKPIISTSDSFIATDELLSRLAALHEELSTTVQGEVELSSLDAYRLALVSKKLLRHKDLGVRSFVACCLSDVLRLYAPDAPYTEPQLTDIFKLILAQFEKLGDPENGYYIQQTYLITRLLEYRSIVLLTDLPSSGRLLEELFQIFYDDTKVFGQKLFKVIGGILGEVISEFDSVPLPVLKMIFNKFLTYNPGKVPEGLGVVSNCGYEVSIILCDSYSSRMSRHLTKYYSEILYQITGENAVSAYDSKPSAFRTVEKLHKLVIRLWENVPDLVSAVIGFIYHELLSDNETLRKQATKLIGSLLSVNSSINFVTTHSDTFKAWLSKIADVSVEVRQQWVESVPEVLSVRDDVSQEISKGLTKTLIDSEYKIRKSSVLVLSDVSVQRIWMSITNATFFSCLLQLTREKNREVRELCILTVAQFYTESLEKIARTNQNADVWEVVDTTPRVLFELYYINDQHINEQVDHAIFKYLLPFELDNEKRVKKILNMLSNFDKKAFASFFAFNKRQLQISLALSKYVEFCDELNAKKDSEDDTDTANRFRKTVDWLASGLADKQKGTAALEVLKLLNDKRVFYLIKTCIANDVPYSSLVNSMKELIIKIQDPALFRKNNVRNVSNIIPKEIAHELEVLLYRSSPFIYNVSNISVFLDVGSHYSSDEITLKRKLLDNIAEVNPSLFKEQIKTLKDTVEKHDVIDSNKDVLSVDETLKTLYKISKVMKDHLELDDTILHINLKKLALKGNPLEAKYATKLIALLPSAQQKLKEVKSCLLPLNLQKDNNISSHIIVLAEIMKYAPEILAEDSTDIVGYLIKEVLLKNQVVGDSKNQPKWLENFVLNDIRYSALSSKLFTLKLFTNKLRSIAFEIPNDELSRAFTEKTMKLFSYLIASGGELISEQNKEYFPTPANYQTKLRCCTGLQVLKLARVPILGDFINPTDIVKLINLVEDESLPVRKEFLDQLKHYISYELISIKFLPLIFFTAYEPDAVLKSSTKTWINYTFTKPSFKKNTFFERALPRLIHAVAHHPDIVEGLASKDDTYLNSLTTAIDYLLFYFDSVATQENFSLLYYLAERVKNYKDAVSNEQDFEDNDDQETQSTTVANGDELETACLRMYIIGELAQMILLSLKERQGWQHSTYPGKLNLPADLFMPFSSVQEAQASFRTHLPDKFAGKLRLNIKAKVGRVLTASQTQRQKAQKRLLANEYHENEKKKRRVVKEPKESSAIANGDDQSYISPSRAEGKRGALPIVKKNLRVRKEIDYKDADDDIDSSEEGQVAYDENNKNDDGGIE</sequence>
<dbReference type="Gene3D" id="1.25.10.10">
    <property type="entry name" value="Leucine-rich Repeat Variant"/>
    <property type="match status" value="1"/>
</dbReference>
<dbReference type="GO" id="GO:0051301">
    <property type="term" value="P:cell division"/>
    <property type="evidence" value="ECO:0007669"/>
    <property type="project" value="UniProtKB-KW"/>
</dbReference>
<evidence type="ECO:0008006" key="9">
    <source>
        <dbReference type="Google" id="ProtNLM"/>
    </source>
</evidence>
<evidence type="ECO:0000256" key="6">
    <source>
        <dbReference type="SAM" id="MobiDB-lite"/>
    </source>
</evidence>
<dbReference type="GO" id="GO:0005634">
    <property type="term" value="C:nucleus"/>
    <property type="evidence" value="ECO:0007669"/>
    <property type="project" value="UniProtKB-SubCell"/>
</dbReference>
<comment type="subcellular location">
    <subcellularLocation>
        <location evidence="1">Nucleus</location>
    </subcellularLocation>
</comment>
<evidence type="ECO:0000256" key="5">
    <source>
        <dbReference type="ARBA" id="ARBA00023306"/>
    </source>
</evidence>
<accession>A0A7H9B220</accession>
<evidence type="ECO:0000313" key="7">
    <source>
        <dbReference type="EMBL" id="QLG72695.1"/>
    </source>
</evidence>
<dbReference type="RefSeq" id="XP_037144423.1">
    <property type="nucleotide sequence ID" value="XM_037288528.1"/>
</dbReference>
<protein>
    <recommendedName>
        <fullName evidence="9">Sister chromatid cohesion protein PDS5</fullName>
    </recommendedName>
</protein>
<dbReference type="InterPro" id="IPR011989">
    <property type="entry name" value="ARM-like"/>
</dbReference>
<keyword evidence="3" id="KW-0498">Mitosis</keyword>
<gene>
    <name evidence="7" type="ORF">HG535_0D04030</name>
</gene>
<feature type="region of interest" description="Disordered" evidence="6">
    <location>
        <begin position="1263"/>
        <end position="1293"/>
    </location>
</feature>
<feature type="compositionally biased region" description="Acidic residues" evidence="6">
    <location>
        <begin position="1266"/>
        <end position="1275"/>
    </location>
</feature>
<evidence type="ECO:0000256" key="2">
    <source>
        <dbReference type="ARBA" id="ARBA00022618"/>
    </source>
</evidence>
<dbReference type="CDD" id="cd19953">
    <property type="entry name" value="PDS5"/>
    <property type="match status" value="1"/>
</dbReference>
<dbReference type="PANTHER" id="PTHR12663:SF0">
    <property type="entry name" value="PRECOCIOUS DISSOCIATION OF SISTERS 5, ISOFORM A"/>
    <property type="match status" value="1"/>
</dbReference>
<dbReference type="InterPro" id="IPR039776">
    <property type="entry name" value="Pds5"/>
</dbReference>
<dbReference type="GeneID" id="59236419"/>
<feature type="compositionally biased region" description="Basic and acidic residues" evidence="6">
    <location>
        <begin position="1207"/>
        <end position="1224"/>
    </location>
</feature>
<proteinExistence type="predicted"/>
<organism evidence="7 8">
    <name type="scientific">Zygotorulaspora mrakii</name>
    <name type="common">Zygosaccharomyces mrakii</name>
    <dbReference type="NCBI Taxonomy" id="42260"/>
    <lineage>
        <taxon>Eukaryota</taxon>
        <taxon>Fungi</taxon>
        <taxon>Dikarya</taxon>
        <taxon>Ascomycota</taxon>
        <taxon>Saccharomycotina</taxon>
        <taxon>Saccharomycetes</taxon>
        <taxon>Saccharomycetales</taxon>
        <taxon>Saccharomycetaceae</taxon>
        <taxon>Zygotorulaspora</taxon>
    </lineage>
</organism>
<keyword evidence="5" id="KW-0131">Cell cycle</keyword>
<reference evidence="7 8" key="1">
    <citation type="submission" date="2020-07" db="EMBL/GenBank/DDBJ databases">
        <title>The yeast mating-type switching endonuclease HO is a domesticated member of an unorthodox homing genetic element family.</title>
        <authorList>
            <person name="Coughlan A.Y."/>
            <person name="Lombardi L."/>
            <person name="Braun-Galleani S."/>
            <person name="Martos A.R."/>
            <person name="Galeote V."/>
            <person name="Bigey F."/>
            <person name="Dequin S."/>
            <person name="Byrne K.P."/>
            <person name="Wolfe K.H."/>
        </authorList>
    </citation>
    <scope>NUCLEOTIDE SEQUENCE [LARGE SCALE GENOMIC DNA]</scope>
    <source>
        <strain evidence="7 8">NRRL Y-6702</strain>
    </source>
</reference>
<evidence type="ECO:0000313" key="8">
    <source>
        <dbReference type="Proteomes" id="UP000509704"/>
    </source>
</evidence>
<dbReference type="OrthoDB" id="200660at2759"/>
<evidence type="ECO:0000256" key="3">
    <source>
        <dbReference type="ARBA" id="ARBA00022776"/>
    </source>
</evidence>
<dbReference type="Proteomes" id="UP000509704">
    <property type="component" value="Chromosome 4"/>
</dbReference>
<dbReference type="GO" id="GO:0007064">
    <property type="term" value="P:mitotic sister chromatid cohesion"/>
    <property type="evidence" value="ECO:0007669"/>
    <property type="project" value="InterPro"/>
</dbReference>
<dbReference type="SUPFAM" id="SSF48371">
    <property type="entry name" value="ARM repeat"/>
    <property type="match status" value="1"/>
</dbReference>
<evidence type="ECO:0000256" key="1">
    <source>
        <dbReference type="ARBA" id="ARBA00004123"/>
    </source>
</evidence>
<name>A0A7H9B220_ZYGMR</name>
<dbReference type="Pfam" id="PF20168">
    <property type="entry name" value="PDS5"/>
    <property type="match status" value="1"/>
</dbReference>